<name>A0A2A6BMD7_PRIPA</name>
<accession>A0A8R1U9L9</accession>
<proteinExistence type="predicted"/>
<dbReference type="Proteomes" id="UP000005239">
    <property type="component" value="Unassembled WGS sequence"/>
</dbReference>
<dbReference type="EnsemblMetazoa" id="PPA10579.1">
    <property type="protein sequence ID" value="PPA10579.1"/>
    <property type="gene ID" value="WBGene00100133"/>
</dbReference>
<accession>A0A2A6BMD7</accession>
<evidence type="ECO:0000313" key="1">
    <source>
        <dbReference type="EnsemblMetazoa" id="PPA10579.1"/>
    </source>
</evidence>
<dbReference type="AlphaFoldDB" id="A0A2A6BMD7"/>
<reference evidence="2" key="1">
    <citation type="journal article" date="2008" name="Nat. Genet.">
        <title>The Pristionchus pacificus genome provides a unique perspective on nematode lifestyle and parasitism.</title>
        <authorList>
            <person name="Dieterich C."/>
            <person name="Clifton S.W."/>
            <person name="Schuster L.N."/>
            <person name="Chinwalla A."/>
            <person name="Delehaunty K."/>
            <person name="Dinkelacker I."/>
            <person name="Fulton L."/>
            <person name="Fulton R."/>
            <person name="Godfrey J."/>
            <person name="Minx P."/>
            <person name="Mitreva M."/>
            <person name="Roeseler W."/>
            <person name="Tian H."/>
            <person name="Witte H."/>
            <person name="Yang S.P."/>
            <person name="Wilson R.K."/>
            <person name="Sommer R.J."/>
        </authorList>
    </citation>
    <scope>NUCLEOTIDE SEQUENCE [LARGE SCALE GENOMIC DNA]</scope>
    <source>
        <strain evidence="2">PS312</strain>
    </source>
</reference>
<evidence type="ECO:0000313" key="2">
    <source>
        <dbReference type="Proteomes" id="UP000005239"/>
    </source>
</evidence>
<organism evidence="1 2">
    <name type="scientific">Pristionchus pacificus</name>
    <name type="common">Parasitic nematode worm</name>
    <dbReference type="NCBI Taxonomy" id="54126"/>
    <lineage>
        <taxon>Eukaryota</taxon>
        <taxon>Metazoa</taxon>
        <taxon>Ecdysozoa</taxon>
        <taxon>Nematoda</taxon>
        <taxon>Chromadorea</taxon>
        <taxon>Rhabditida</taxon>
        <taxon>Rhabditina</taxon>
        <taxon>Diplogasteromorpha</taxon>
        <taxon>Diplogasteroidea</taxon>
        <taxon>Neodiplogasteridae</taxon>
        <taxon>Pristionchus</taxon>
    </lineage>
</organism>
<sequence>MSIPACVLHYLYKTTRISEKIHPLLSITSSISMELLSKVFLATLAVAAAAAGAGKPTEAQLAKMRIVLNEMNAIFKTFNLNATLTDMAKSVVEMGPRTNYWSVNHCNDEVRDKHNEIVQKGGAVCTFHLFPAMN</sequence>
<reference evidence="1" key="2">
    <citation type="submission" date="2022-06" db="UniProtKB">
        <authorList>
            <consortium name="EnsemblMetazoa"/>
        </authorList>
    </citation>
    <scope>IDENTIFICATION</scope>
    <source>
        <strain evidence="1">PS312</strain>
    </source>
</reference>
<keyword evidence="2" id="KW-1185">Reference proteome</keyword>
<gene>
    <name evidence="1" type="primary">WBGene00100133</name>
</gene>
<protein>
    <submittedName>
        <fullName evidence="1">Uncharacterized protein</fullName>
    </submittedName>
</protein>